<dbReference type="EMBL" id="CM000851">
    <property type="protein sequence ID" value="KRG99925.1"/>
    <property type="molecule type" value="Genomic_DNA"/>
</dbReference>
<dbReference type="AlphaFoldDB" id="K7MT33"/>
<evidence type="ECO:0000313" key="3">
    <source>
        <dbReference type="Proteomes" id="UP000008827"/>
    </source>
</evidence>
<dbReference type="InParanoid" id="K7MT33"/>
<evidence type="ECO:0000313" key="2">
    <source>
        <dbReference type="EnsemblPlants" id="KRG99925"/>
    </source>
</evidence>
<dbReference type="Gramene" id="KRG99925">
    <property type="protein sequence ID" value="KRG99925"/>
    <property type="gene ID" value="GLYMA_18G180500"/>
</dbReference>
<dbReference type="PaxDb" id="3847-GLYMA18G39660.1"/>
<dbReference type="HOGENOM" id="CLU_2927254_0_0_1"/>
<evidence type="ECO:0000313" key="1">
    <source>
        <dbReference type="EMBL" id="KRG99925.1"/>
    </source>
</evidence>
<reference evidence="2" key="2">
    <citation type="submission" date="2018-02" db="UniProtKB">
        <authorList>
            <consortium name="EnsemblPlants"/>
        </authorList>
    </citation>
    <scope>IDENTIFICATION</scope>
    <source>
        <strain evidence="2">Williams 82</strain>
    </source>
</reference>
<sequence length="61" mass="6973">MGGYTIDGLLICENLVQIPFWMCHSHDIYHEQAMVESDFKFESFWGVPCLWCLPQTGCGTS</sequence>
<accession>K7MT33</accession>
<dbReference type="EnsemblPlants" id="KRG99925">
    <property type="protein sequence ID" value="KRG99925"/>
    <property type="gene ID" value="GLYMA_18G180500"/>
</dbReference>
<organism evidence="1">
    <name type="scientific">Glycine max</name>
    <name type="common">Soybean</name>
    <name type="synonym">Glycine hispida</name>
    <dbReference type="NCBI Taxonomy" id="3847"/>
    <lineage>
        <taxon>Eukaryota</taxon>
        <taxon>Viridiplantae</taxon>
        <taxon>Streptophyta</taxon>
        <taxon>Embryophyta</taxon>
        <taxon>Tracheophyta</taxon>
        <taxon>Spermatophyta</taxon>
        <taxon>Magnoliopsida</taxon>
        <taxon>eudicotyledons</taxon>
        <taxon>Gunneridae</taxon>
        <taxon>Pentapetalae</taxon>
        <taxon>rosids</taxon>
        <taxon>fabids</taxon>
        <taxon>Fabales</taxon>
        <taxon>Fabaceae</taxon>
        <taxon>Papilionoideae</taxon>
        <taxon>50 kb inversion clade</taxon>
        <taxon>NPAAA clade</taxon>
        <taxon>indigoferoid/millettioid clade</taxon>
        <taxon>Phaseoleae</taxon>
        <taxon>Glycine</taxon>
        <taxon>Glycine subgen. Soja</taxon>
    </lineage>
</organism>
<dbReference type="Proteomes" id="UP000008827">
    <property type="component" value="Chromosome 18"/>
</dbReference>
<reference evidence="1" key="3">
    <citation type="submission" date="2018-07" db="EMBL/GenBank/DDBJ databases">
        <title>WGS assembly of Glycine max.</title>
        <authorList>
            <person name="Schmutz J."/>
            <person name="Cannon S."/>
            <person name="Schlueter J."/>
            <person name="Ma J."/>
            <person name="Mitros T."/>
            <person name="Nelson W."/>
            <person name="Hyten D."/>
            <person name="Song Q."/>
            <person name="Thelen J."/>
            <person name="Cheng J."/>
            <person name="Xu D."/>
            <person name="Hellsten U."/>
            <person name="May G."/>
            <person name="Yu Y."/>
            <person name="Sakurai T."/>
            <person name="Umezawa T."/>
            <person name="Bhattacharyya M."/>
            <person name="Sandhu D."/>
            <person name="Valliyodan B."/>
            <person name="Lindquist E."/>
            <person name="Peto M."/>
            <person name="Grant D."/>
            <person name="Shu S."/>
            <person name="Goodstein D."/>
            <person name="Barry K."/>
            <person name="Futrell-Griggs M."/>
            <person name="Abernathy B."/>
            <person name="Du J."/>
            <person name="Tian Z."/>
            <person name="Zhu L."/>
            <person name="Gill N."/>
            <person name="Joshi T."/>
            <person name="Libault M."/>
            <person name="Sethuraman A."/>
            <person name="Zhang X."/>
            <person name="Shinozaki K."/>
            <person name="Nguyen H."/>
            <person name="Wing R."/>
            <person name="Cregan P."/>
            <person name="Specht J."/>
            <person name="Grimwood J."/>
            <person name="Rokhsar D."/>
            <person name="Stacey G."/>
            <person name="Shoemaker R."/>
            <person name="Jackson S."/>
        </authorList>
    </citation>
    <scope>NUCLEOTIDE SEQUENCE</scope>
    <source>
        <tissue evidence="1">Callus</tissue>
    </source>
</reference>
<protein>
    <submittedName>
        <fullName evidence="1 2">Uncharacterized protein</fullName>
    </submittedName>
</protein>
<name>K7MT33_SOYBN</name>
<gene>
    <name evidence="1" type="ORF">GLYMA_18G180500</name>
</gene>
<proteinExistence type="predicted"/>
<keyword evidence="3" id="KW-1185">Reference proteome</keyword>
<reference evidence="1 2" key="1">
    <citation type="journal article" date="2010" name="Nature">
        <title>Genome sequence of the palaeopolyploid soybean.</title>
        <authorList>
            <person name="Schmutz J."/>
            <person name="Cannon S.B."/>
            <person name="Schlueter J."/>
            <person name="Ma J."/>
            <person name="Mitros T."/>
            <person name="Nelson W."/>
            <person name="Hyten D.L."/>
            <person name="Song Q."/>
            <person name="Thelen J.J."/>
            <person name="Cheng J."/>
            <person name="Xu D."/>
            <person name="Hellsten U."/>
            <person name="May G.D."/>
            <person name="Yu Y."/>
            <person name="Sakurai T."/>
            <person name="Umezawa T."/>
            <person name="Bhattacharyya M.K."/>
            <person name="Sandhu D."/>
            <person name="Valliyodan B."/>
            <person name="Lindquist E."/>
            <person name="Peto M."/>
            <person name="Grant D."/>
            <person name="Shu S."/>
            <person name="Goodstein D."/>
            <person name="Barry K."/>
            <person name="Futrell-Griggs M."/>
            <person name="Abernathy B."/>
            <person name="Du J."/>
            <person name="Tian Z."/>
            <person name="Zhu L."/>
            <person name="Gill N."/>
            <person name="Joshi T."/>
            <person name="Libault M."/>
            <person name="Sethuraman A."/>
            <person name="Zhang X.-C."/>
            <person name="Shinozaki K."/>
            <person name="Nguyen H.T."/>
            <person name="Wing R.A."/>
            <person name="Cregan P."/>
            <person name="Specht J."/>
            <person name="Grimwood J."/>
            <person name="Rokhsar D."/>
            <person name="Stacey G."/>
            <person name="Shoemaker R.C."/>
            <person name="Jackson S.A."/>
        </authorList>
    </citation>
    <scope>NUCLEOTIDE SEQUENCE [LARGE SCALE GENOMIC DNA]</scope>
    <source>
        <strain evidence="2">cv. Williams 82</strain>
        <tissue evidence="1">Callus</tissue>
    </source>
</reference>